<dbReference type="InterPro" id="IPR050213">
    <property type="entry name" value="GST_superfamily"/>
</dbReference>
<gene>
    <name evidence="3" type="ORF">DPMN_005025</name>
</gene>
<dbReference type="FunFam" id="1.20.1050.10:FF:000030">
    <property type="entry name" value="Glutathione S-transferase S1"/>
    <property type="match status" value="1"/>
</dbReference>
<dbReference type="InterPro" id="IPR036249">
    <property type="entry name" value="Thioredoxin-like_sf"/>
</dbReference>
<dbReference type="PANTHER" id="PTHR11571">
    <property type="entry name" value="GLUTATHIONE S-TRANSFERASE"/>
    <property type="match status" value="1"/>
</dbReference>
<feature type="domain" description="GST C-terminal" evidence="2">
    <location>
        <begin position="86"/>
        <end position="210"/>
    </location>
</feature>
<evidence type="ECO:0000313" key="4">
    <source>
        <dbReference type="Proteomes" id="UP000828390"/>
    </source>
</evidence>
<dbReference type="EMBL" id="JAIWYP010000001">
    <property type="protein sequence ID" value="KAH3881103.1"/>
    <property type="molecule type" value="Genomic_DNA"/>
</dbReference>
<dbReference type="InterPro" id="IPR010987">
    <property type="entry name" value="Glutathione-S-Trfase_C-like"/>
</dbReference>
<dbReference type="PANTHER" id="PTHR11571:SF150">
    <property type="entry name" value="GLUTATHIONE S-TRANSFERASE"/>
    <property type="match status" value="1"/>
</dbReference>
<keyword evidence="4" id="KW-1185">Reference proteome</keyword>
<dbReference type="Pfam" id="PF14497">
    <property type="entry name" value="GST_C_3"/>
    <property type="match status" value="1"/>
</dbReference>
<evidence type="ECO:0000259" key="2">
    <source>
        <dbReference type="PROSITE" id="PS50405"/>
    </source>
</evidence>
<evidence type="ECO:0000259" key="1">
    <source>
        <dbReference type="PROSITE" id="PS50404"/>
    </source>
</evidence>
<dbReference type="CDD" id="cd03192">
    <property type="entry name" value="GST_C_Sigma_like"/>
    <property type="match status" value="1"/>
</dbReference>
<dbReference type="GO" id="GO:0006749">
    <property type="term" value="P:glutathione metabolic process"/>
    <property type="evidence" value="ECO:0007669"/>
    <property type="project" value="TreeGrafter"/>
</dbReference>
<sequence length="210" mass="24293">MDIKYRLTYFNKRGGGEIVRLTFVAGGQEFTDERLTSEQWKDRKSEMPMKNLPVLHVNNGETEVTYCQSGAIARYLARKFGLNGDSEEESLLVDEVFDTVGDVRKVFVQIHLCADDNTKRELATNLVSDVLPTFYSYFERRKREYGENGYIVSGKLTLADLAVFNMVDSIIEMGQQSLWQPYPELLKHHENVKKNTRIAEWLQKRPKTEV</sequence>
<dbReference type="PROSITE" id="PS50405">
    <property type="entry name" value="GST_CTER"/>
    <property type="match status" value="1"/>
</dbReference>
<reference evidence="3" key="2">
    <citation type="submission" date="2020-11" db="EMBL/GenBank/DDBJ databases">
        <authorList>
            <person name="McCartney M.A."/>
            <person name="Auch B."/>
            <person name="Kono T."/>
            <person name="Mallez S."/>
            <person name="Becker A."/>
            <person name="Gohl D.M."/>
            <person name="Silverstein K.A.T."/>
            <person name="Koren S."/>
            <person name="Bechman K.B."/>
            <person name="Herman A."/>
            <person name="Abrahante J.E."/>
            <person name="Garbe J."/>
        </authorList>
    </citation>
    <scope>NUCLEOTIDE SEQUENCE</scope>
    <source>
        <strain evidence="3">Duluth1</strain>
        <tissue evidence="3">Whole animal</tissue>
    </source>
</reference>
<organism evidence="3 4">
    <name type="scientific">Dreissena polymorpha</name>
    <name type="common">Zebra mussel</name>
    <name type="synonym">Mytilus polymorpha</name>
    <dbReference type="NCBI Taxonomy" id="45954"/>
    <lineage>
        <taxon>Eukaryota</taxon>
        <taxon>Metazoa</taxon>
        <taxon>Spiralia</taxon>
        <taxon>Lophotrochozoa</taxon>
        <taxon>Mollusca</taxon>
        <taxon>Bivalvia</taxon>
        <taxon>Autobranchia</taxon>
        <taxon>Heteroconchia</taxon>
        <taxon>Euheterodonta</taxon>
        <taxon>Imparidentia</taxon>
        <taxon>Neoheterodontei</taxon>
        <taxon>Myida</taxon>
        <taxon>Dreissenoidea</taxon>
        <taxon>Dreissenidae</taxon>
        <taxon>Dreissena</taxon>
    </lineage>
</organism>
<comment type="caution">
    <text evidence="3">The sequence shown here is derived from an EMBL/GenBank/DDBJ whole genome shotgun (WGS) entry which is preliminary data.</text>
</comment>
<dbReference type="SFLD" id="SFLDG00363">
    <property type="entry name" value="AMPS_(cytGST):_Alpha-__Mu-__Pi"/>
    <property type="match status" value="1"/>
</dbReference>
<accession>A0A9D4MPI5</accession>
<dbReference type="SUPFAM" id="SSF47616">
    <property type="entry name" value="GST C-terminal domain-like"/>
    <property type="match status" value="1"/>
</dbReference>
<proteinExistence type="predicted"/>
<dbReference type="CDD" id="cd03039">
    <property type="entry name" value="GST_N_Sigma_like"/>
    <property type="match status" value="1"/>
</dbReference>
<dbReference type="SFLD" id="SFLDS00019">
    <property type="entry name" value="Glutathione_Transferase_(cytos"/>
    <property type="match status" value="1"/>
</dbReference>
<name>A0A9D4MPI5_DREPO</name>
<dbReference type="SUPFAM" id="SSF52833">
    <property type="entry name" value="Thioredoxin-like"/>
    <property type="match status" value="1"/>
</dbReference>
<feature type="domain" description="GST N-terminal" evidence="1">
    <location>
        <begin position="3"/>
        <end position="84"/>
    </location>
</feature>
<dbReference type="Gene3D" id="3.40.30.10">
    <property type="entry name" value="Glutaredoxin"/>
    <property type="match status" value="1"/>
</dbReference>
<dbReference type="Pfam" id="PF02798">
    <property type="entry name" value="GST_N"/>
    <property type="match status" value="1"/>
</dbReference>
<dbReference type="InterPro" id="IPR004045">
    <property type="entry name" value="Glutathione_S-Trfase_N"/>
</dbReference>
<reference evidence="3" key="1">
    <citation type="journal article" date="2019" name="bioRxiv">
        <title>The Genome of the Zebra Mussel, Dreissena polymorpha: A Resource for Invasive Species Research.</title>
        <authorList>
            <person name="McCartney M.A."/>
            <person name="Auch B."/>
            <person name="Kono T."/>
            <person name="Mallez S."/>
            <person name="Zhang Y."/>
            <person name="Obille A."/>
            <person name="Becker A."/>
            <person name="Abrahante J.E."/>
            <person name="Garbe J."/>
            <person name="Badalamenti J.P."/>
            <person name="Herman A."/>
            <person name="Mangelson H."/>
            <person name="Liachko I."/>
            <person name="Sullivan S."/>
            <person name="Sone E.D."/>
            <person name="Koren S."/>
            <person name="Silverstein K.A.T."/>
            <person name="Beckman K.B."/>
            <person name="Gohl D.M."/>
        </authorList>
    </citation>
    <scope>NUCLEOTIDE SEQUENCE</scope>
    <source>
        <strain evidence="3">Duluth1</strain>
        <tissue evidence="3">Whole animal</tissue>
    </source>
</reference>
<dbReference type="AlphaFoldDB" id="A0A9D4MPI5"/>
<dbReference type="Gene3D" id="1.20.1050.10">
    <property type="match status" value="1"/>
</dbReference>
<dbReference type="PROSITE" id="PS50404">
    <property type="entry name" value="GST_NTER"/>
    <property type="match status" value="1"/>
</dbReference>
<dbReference type="InterPro" id="IPR004046">
    <property type="entry name" value="GST_C"/>
</dbReference>
<dbReference type="InterPro" id="IPR040079">
    <property type="entry name" value="Glutathione_S-Trfase"/>
</dbReference>
<protein>
    <submittedName>
        <fullName evidence="3">Uncharacterized protein</fullName>
    </submittedName>
</protein>
<dbReference type="GO" id="GO:0004364">
    <property type="term" value="F:glutathione transferase activity"/>
    <property type="evidence" value="ECO:0007669"/>
    <property type="project" value="TreeGrafter"/>
</dbReference>
<dbReference type="SFLD" id="SFLDG01205">
    <property type="entry name" value="AMPS.1"/>
    <property type="match status" value="1"/>
</dbReference>
<dbReference type="InterPro" id="IPR036282">
    <property type="entry name" value="Glutathione-S-Trfase_C_sf"/>
</dbReference>
<evidence type="ECO:0000313" key="3">
    <source>
        <dbReference type="EMBL" id="KAH3881103.1"/>
    </source>
</evidence>
<dbReference type="Proteomes" id="UP000828390">
    <property type="component" value="Unassembled WGS sequence"/>
</dbReference>
<dbReference type="OrthoDB" id="414243at2759"/>